<evidence type="ECO:0000256" key="7">
    <source>
        <dbReference type="ARBA" id="ARBA00023136"/>
    </source>
</evidence>
<feature type="transmembrane region" description="Helical" evidence="8">
    <location>
        <begin position="12"/>
        <end position="32"/>
    </location>
</feature>
<keyword evidence="3 8" id="KW-0813">Transport</keyword>
<keyword evidence="6 8" id="KW-1133">Transmembrane helix</keyword>
<keyword evidence="10" id="KW-1185">Reference proteome</keyword>
<gene>
    <name evidence="9" type="ORF">KCTCHS21_47950</name>
</gene>
<dbReference type="PANTHER" id="PTHR31611:SF0">
    <property type="entry name" value="HIGH-AFFINITY NICKEL TRANSPORT PROTEIN NIC1"/>
    <property type="match status" value="1"/>
</dbReference>
<evidence type="ECO:0000256" key="2">
    <source>
        <dbReference type="ARBA" id="ARBA00010892"/>
    </source>
</evidence>
<dbReference type="RefSeq" id="WP_130614018.1">
    <property type="nucleotide sequence ID" value="NZ_AP019400.1"/>
</dbReference>
<keyword evidence="4" id="KW-0533">Nickel</keyword>
<evidence type="ECO:0000256" key="8">
    <source>
        <dbReference type="RuleBase" id="RU362101"/>
    </source>
</evidence>
<dbReference type="GO" id="GO:0015099">
    <property type="term" value="F:nickel cation transmembrane transporter activity"/>
    <property type="evidence" value="ECO:0007669"/>
    <property type="project" value="UniProtKB-UniRule"/>
</dbReference>
<evidence type="ECO:0000256" key="1">
    <source>
        <dbReference type="ARBA" id="ARBA00004127"/>
    </source>
</evidence>
<reference evidence="9 10" key="1">
    <citation type="submission" date="2019-01" db="EMBL/GenBank/DDBJ databases">
        <title>Complete genome sequence of Cohnella hallensis HS21 isolated from Korean fir (Abies koreana) rhizospheric soil.</title>
        <authorList>
            <person name="Jiang L."/>
            <person name="Kang S.W."/>
            <person name="Kim S."/>
            <person name="Jung J."/>
            <person name="Kim C.Y."/>
            <person name="Kim D.H."/>
            <person name="Kim S.W."/>
            <person name="Lee J."/>
        </authorList>
    </citation>
    <scope>NUCLEOTIDE SEQUENCE [LARGE SCALE GENOMIC DNA]</scope>
    <source>
        <strain evidence="9 10">HS21</strain>
    </source>
</reference>
<evidence type="ECO:0000256" key="5">
    <source>
        <dbReference type="ARBA" id="ARBA00022692"/>
    </source>
</evidence>
<dbReference type="NCBIfam" id="TIGR00802">
    <property type="entry name" value="nico"/>
    <property type="match status" value="1"/>
</dbReference>
<feature type="transmembrane region" description="Helical" evidence="8">
    <location>
        <begin position="77"/>
        <end position="101"/>
    </location>
</feature>
<dbReference type="OrthoDB" id="9776706at2"/>
<dbReference type="KEGG" id="cohn:KCTCHS21_47950"/>
<dbReference type="Pfam" id="PF03824">
    <property type="entry name" value="NicO"/>
    <property type="match status" value="1"/>
</dbReference>
<dbReference type="Proteomes" id="UP000289856">
    <property type="component" value="Chromosome"/>
</dbReference>
<feature type="transmembrane region" description="Helical" evidence="8">
    <location>
        <begin position="121"/>
        <end position="145"/>
    </location>
</feature>
<comment type="similarity">
    <text evidence="2 8">Belongs to the NiCoT transporter (TC 2.A.52) family.</text>
</comment>
<keyword evidence="7 8" id="KW-0472">Membrane</keyword>
<dbReference type="AlphaFoldDB" id="A0A3T1DB93"/>
<dbReference type="InterPro" id="IPR004688">
    <property type="entry name" value="Ni/Co_transpt"/>
</dbReference>
<dbReference type="GO" id="GO:0005886">
    <property type="term" value="C:plasma membrane"/>
    <property type="evidence" value="ECO:0007669"/>
    <property type="project" value="UniProtKB-SubCell"/>
</dbReference>
<protein>
    <recommendedName>
        <fullName evidence="8">Nickel/cobalt efflux system</fullName>
    </recommendedName>
</protein>
<dbReference type="EMBL" id="AP019400">
    <property type="protein sequence ID" value="BBI35396.1"/>
    <property type="molecule type" value="Genomic_DNA"/>
</dbReference>
<proteinExistence type="inferred from homology"/>
<dbReference type="PANTHER" id="PTHR31611">
    <property type="entry name" value="HIGH-AFFINITY NICKEL TRANSPORT PROTEIN NIC1"/>
    <property type="match status" value="1"/>
</dbReference>
<evidence type="ECO:0000313" key="9">
    <source>
        <dbReference type="EMBL" id="BBI35396.1"/>
    </source>
</evidence>
<evidence type="ECO:0000256" key="4">
    <source>
        <dbReference type="ARBA" id="ARBA00022596"/>
    </source>
</evidence>
<name>A0A3T1DB93_9BACL</name>
<evidence type="ECO:0000256" key="6">
    <source>
        <dbReference type="ARBA" id="ARBA00022989"/>
    </source>
</evidence>
<feature type="transmembrane region" description="Helical" evidence="8">
    <location>
        <begin position="308"/>
        <end position="327"/>
    </location>
</feature>
<sequence length="337" mass="36824">MKIRSNREIKSMWKYAIAVLILHIVAIAMLASSVSLHPTFWGLGLIAYTLGLRHAFDADHIAAIDNTVRKLMQQNRNPLGVGFYFSAGHSSVVFLMVLATALSVHWAQRQLPIFQEVGGVIGASVSGLFLVVVGIVNCAVLLNLIKVRRNYRAGRINDAELVNSLSGRGILSRLTKPLIKLIGRSWHVYPLGFLFGLGFDTASEVALLAISGAAASQVLPISGILALPLLFASGMTLMDTANGFIVVKAYRWALEDPLKKLHYNLVVTFIAVAAALSIGTFGLIETLSTSLDGNGTVQRWIERINLDWLGYGLVIFFVAVWLIYYLLSKKESKLTSL</sequence>
<evidence type="ECO:0000256" key="3">
    <source>
        <dbReference type="ARBA" id="ARBA00022448"/>
    </source>
</evidence>
<dbReference type="GO" id="GO:0012505">
    <property type="term" value="C:endomembrane system"/>
    <property type="evidence" value="ECO:0007669"/>
    <property type="project" value="UniProtKB-SubCell"/>
</dbReference>
<feature type="transmembrane region" description="Helical" evidence="8">
    <location>
        <begin position="38"/>
        <end position="56"/>
    </location>
</feature>
<organism evidence="9 10">
    <name type="scientific">Cohnella abietis</name>
    <dbReference type="NCBI Taxonomy" id="2507935"/>
    <lineage>
        <taxon>Bacteria</taxon>
        <taxon>Bacillati</taxon>
        <taxon>Bacillota</taxon>
        <taxon>Bacilli</taxon>
        <taxon>Bacillales</taxon>
        <taxon>Paenibacillaceae</taxon>
        <taxon>Cohnella</taxon>
    </lineage>
</organism>
<comment type="subcellular location">
    <subcellularLocation>
        <location evidence="8">Cell membrane</location>
        <topology evidence="8">Multi-pass membrane protein</topology>
    </subcellularLocation>
    <subcellularLocation>
        <location evidence="1">Endomembrane system</location>
        <topology evidence="1">Multi-pass membrane protein</topology>
    </subcellularLocation>
</comment>
<keyword evidence="5 8" id="KW-0812">Transmembrane</keyword>
<evidence type="ECO:0000313" key="10">
    <source>
        <dbReference type="Proteomes" id="UP000289856"/>
    </source>
</evidence>
<feature type="transmembrane region" description="Helical" evidence="8">
    <location>
        <begin position="261"/>
        <end position="284"/>
    </location>
</feature>
<accession>A0A3T1DB93</accession>
<dbReference type="InterPro" id="IPR011541">
    <property type="entry name" value="Ni/Co_transpt_high_affinity"/>
</dbReference>